<evidence type="ECO:0000256" key="12">
    <source>
        <dbReference type="HAMAP-Rule" id="MF_00015"/>
    </source>
</evidence>
<keyword evidence="6 12" id="KW-0068">Autocatalytic cleavage</keyword>
<evidence type="ECO:0000256" key="10">
    <source>
        <dbReference type="ARBA" id="ARBA00023204"/>
    </source>
</evidence>
<dbReference type="Gene3D" id="2.10.109.10">
    <property type="entry name" value="Umud Fragment, subunit A"/>
    <property type="match status" value="1"/>
</dbReference>
<dbReference type="GO" id="GO:0004252">
    <property type="term" value="F:serine-type endopeptidase activity"/>
    <property type="evidence" value="ECO:0007669"/>
    <property type="project" value="UniProtKB-UniRule"/>
</dbReference>
<feature type="site" description="Cleavage; by autolysis" evidence="12">
    <location>
        <begin position="92"/>
        <end position="93"/>
    </location>
</feature>
<evidence type="ECO:0000256" key="13">
    <source>
        <dbReference type="RuleBase" id="RU003991"/>
    </source>
</evidence>
<name>A0A2M7QC59_9BACT</name>
<dbReference type="Gene3D" id="1.10.10.10">
    <property type="entry name" value="Winged helix-like DNA-binding domain superfamily/Winged helix DNA-binding domain"/>
    <property type="match status" value="1"/>
</dbReference>
<evidence type="ECO:0000256" key="4">
    <source>
        <dbReference type="ARBA" id="ARBA00022763"/>
    </source>
</evidence>
<comment type="function">
    <text evidence="12">Represses a number of genes involved in the response to DNA damage (SOS response), including recA and lexA. In the presence of single-stranded DNA, RecA interacts with LexA causing an autocatalytic cleavage which disrupts the DNA-binding part of LexA, leading to derepression of the SOS regulon and eventually DNA repair.</text>
</comment>
<keyword evidence="2 12" id="KW-0678">Repressor</keyword>
<evidence type="ECO:0000256" key="6">
    <source>
        <dbReference type="ARBA" id="ARBA00022813"/>
    </source>
</evidence>
<dbReference type="PANTHER" id="PTHR33516">
    <property type="entry name" value="LEXA REPRESSOR"/>
    <property type="match status" value="1"/>
</dbReference>
<keyword evidence="11 12" id="KW-0742">SOS response</keyword>
<dbReference type="SUPFAM" id="SSF51306">
    <property type="entry name" value="LexA/Signal peptidase"/>
    <property type="match status" value="1"/>
</dbReference>
<keyword evidence="4 12" id="KW-0227">DNA damage</keyword>
<dbReference type="Pfam" id="PF01726">
    <property type="entry name" value="LexA_DNA_bind"/>
    <property type="match status" value="1"/>
</dbReference>
<proteinExistence type="inferred from homology"/>
<dbReference type="AlphaFoldDB" id="A0A2M7QC59"/>
<evidence type="ECO:0000256" key="1">
    <source>
        <dbReference type="ARBA" id="ARBA00007484"/>
    </source>
</evidence>
<evidence type="ECO:0000256" key="2">
    <source>
        <dbReference type="ARBA" id="ARBA00022491"/>
    </source>
</evidence>
<evidence type="ECO:0000256" key="11">
    <source>
        <dbReference type="ARBA" id="ARBA00023236"/>
    </source>
</evidence>
<dbReference type="EC" id="3.4.21.88" evidence="12"/>
<evidence type="ECO:0000313" key="17">
    <source>
        <dbReference type="Proteomes" id="UP000230108"/>
    </source>
</evidence>
<dbReference type="InterPro" id="IPR006197">
    <property type="entry name" value="Peptidase_S24_LexA"/>
</dbReference>
<gene>
    <name evidence="12" type="primary">lexA</name>
    <name evidence="16" type="ORF">COY90_03940</name>
</gene>
<dbReference type="InterPro" id="IPR050077">
    <property type="entry name" value="LexA_repressor"/>
</dbReference>
<reference evidence="17" key="1">
    <citation type="submission" date="2017-09" db="EMBL/GenBank/DDBJ databases">
        <title>Depth-based differentiation of microbial function through sediment-hosted aquifers and enrichment of novel symbionts in the deep terrestrial subsurface.</title>
        <authorList>
            <person name="Probst A.J."/>
            <person name="Ladd B."/>
            <person name="Jarett J.K."/>
            <person name="Geller-Mcgrath D.E."/>
            <person name="Sieber C.M.K."/>
            <person name="Emerson J.B."/>
            <person name="Anantharaman K."/>
            <person name="Thomas B.C."/>
            <person name="Malmstrom R."/>
            <person name="Stieglmeier M."/>
            <person name="Klingl A."/>
            <person name="Woyke T."/>
            <person name="Ryan C.M."/>
            <person name="Banfield J.F."/>
        </authorList>
    </citation>
    <scope>NUCLEOTIDE SEQUENCE [LARGE SCALE GENOMIC DNA]</scope>
</reference>
<dbReference type="FunFam" id="2.10.109.10:FF:000001">
    <property type="entry name" value="LexA repressor"/>
    <property type="match status" value="1"/>
</dbReference>
<evidence type="ECO:0000259" key="14">
    <source>
        <dbReference type="Pfam" id="PF00717"/>
    </source>
</evidence>
<dbReference type="Pfam" id="PF00717">
    <property type="entry name" value="Peptidase_S24"/>
    <property type="match status" value="1"/>
</dbReference>
<dbReference type="HAMAP" id="MF_00015">
    <property type="entry name" value="LexA"/>
    <property type="match status" value="1"/>
</dbReference>
<dbReference type="NCBIfam" id="TIGR00498">
    <property type="entry name" value="lexA"/>
    <property type="match status" value="1"/>
</dbReference>
<dbReference type="CDD" id="cd06529">
    <property type="entry name" value="S24_LexA-like"/>
    <property type="match status" value="1"/>
</dbReference>
<evidence type="ECO:0000256" key="5">
    <source>
        <dbReference type="ARBA" id="ARBA00022801"/>
    </source>
</evidence>
<evidence type="ECO:0000256" key="8">
    <source>
        <dbReference type="ARBA" id="ARBA00023125"/>
    </source>
</evidence>
<feature type="active site" description="For autocatalytic cleavage activity" evidence="12">
    <location>
        <position position="165"/>
    </location>
</feature>
<dbReference type="GO" id="GO:0006508">
    <property type="term" value="P:proteolysis"/>
    <property type="evidence" value="ECO:0007669"/>
    <property type="project" value="InterPro"/>
</dbReference>
<dbReference type="GO" id="GO:0003677">
    <property type="term" value="F:DNA binding"/>
    <property type="evidence" value="ECO:0007669"/>
    <property type="project" value="UniProtKB-UniRule"/>
</dbReference>
<dbReference type="InterPro" id="IPR015927">
    <property type="entry name" value="Peptidase_S24_S26A/B/C"/>
</dbReference>
<comment type="caution">
    <text evidence="16">The sequence shown here is derived from an EMBL/GenBank/DDBJ whole genome shotgun (WGS) entry which is preliminary data.</text>
</comment>
<keyword evidence="3 12" id="KW-0235">DNA replication</keyword>
<evidence type="ECO:0000256" key="3">
    <source>
        <dbReference type="ARBA" id="ARBA00022705"/>
    </source>
</evidence>
<organism evidence="16 17">
    <name type="scientific">Candidatus Roizmanbacteria bacterium CG_4_10_14_0_8_um_filter_39_9</name>
    <dbReference type="NCBI Taxonomy" id="1974829"/>
    <lineage>
        <taxon>Bacteria</taxon>
        <taxon>Candidatus Roizmaniibacteriota</taxon>
    </lineage>
</organism>
<dbReference type="GO" id="GO:0045892">
    <property type="term" value="P:negative regulation of DNA-templated transcription"/>
    <property type="evidence" value="ECO:0007669"/>
    <property type="project" value="UniProtKB-UniRule"/>
</dbReference>
<dbReference type="PRINTS" id="PR00726">
    <property type="entry name" value="LEXASERPTASE"/>
</dbReference>
<protein>
    <recommendedName>
        <fullName evidence="12">LexA repressor</fullName>
        <ecNumber evidence="12">3.4.21.88</ecNumber>
    </recommendedName>
</protein>
<dbReference type="InterPro" id="IPR036286">
    <property type="entry name" value="LexA/Signal_pep-like_sf"/>
</dbReference>
<dbReference type="PANTHER" id="PTHR33516:SF2">
    <property type="entry name" value="LEXA REPRESSOR-RELATED"/>
    <property type="match status" value="1"/>
</dbReference>
<keyword evidence="10 12" id="KW-0234">DNA repair</keyword>
<keyword evidence="7 12" id="KW-0805">Transcription regulation</keyword>
<evidence type="ECO:0000256" key="9">
    <source>
        <dbReference type="ARBA" id="ARBA00023163"/>
    </source>
</evidence>
<dbReference type="InterPro" id="IPR036388">
    <property type="entry name" value="WH-like_DNA-bd_sf"/>
</dbReference>
<sequence length="206" mass="22917">MPPIVYRRQRDLLEFISQFMQKKGYAPTLAEICDALGLRSPATVHEHIQNLIEKGILKKTEGARRGLEIVDQKVMGWIPGGVELPLKGIIAAGYPIEAITDPSSTLTVPEDMVGTKRMFVLQVKGDSMIEAAILDGDFVLVEQNDTANDGEIVVALLNENFATLKRYFRQADHIRLEPANSTMNPIIVRGDIRIQGIVKGVIRKFH</sequence>
<keyword evidence="5 12" id="KW-0378">Hydrolase</keyword>
<dbReference type="GO" id="GO:0006281">
    <property type="term" value="P:DNA repair"/>
    <property type="evidence" value="ECO:0007669"/>
    <property type="project" value="UniProtKB-UniRule"/>
</dbReference>
<feature type="domain" description="Peptidase S24/S26A/S26B/S26C" evidence="14">
    <location>
        <begin position="88"/>
        <end position="198"/>
    </location>
</feature>
<comment type="catalytic activity">
    <reaction evidence="12">
        <text>Hydrolysis of Ala-|-Gly bond in repressor LexA.</text>
        <dbReference type="EC" id="3.4.21.88"/>
    </reaction>
</comment>
<feature type="domain" description="LexA repressor DNA-binding" evidence="15">
    <location>
        <begin position="7"/>
        <end position="66"/>
    </location>
</feature>
<dbReference type="InterPro" id="IPR006200">
    <property type="entry name" value="LexA"/>
</dbReference>
<keyword evidence="8 12" id="KW-0238">DNA-binding</keyword>
<dbReference type="InterPro" id="IPR036390">
    <property type="entry name" value="WH_DNA-bd_sf"/>
</dbReference>
<dbReference type="EMBL" id="PFLF01000084">
    <property type="protein sequence ID" value="PIY68816.1"/>
    <property type="molecule type" value="Genomic_DNA"/>
</dbReference>
<feature type="active site" description="For autocatalytic cleavage activity" evidence="12">
    <location>
        <position position="127"/>
    </location>
</feature>
<feature type="DNA-binding region" description="H-T-H motif" evidence="12">
    <location>
        <begin position="29"/>
        <end position="49"/>
    </location>
</feature>
<dbReference type="SUPFAM" id="SSF46785">
    <property type="entry name" value="Winged helix' DNA-binding domain"/>
    <property type="match status" value="1"/>
</dbReference>
<evidence type="ECO:0000256" key="7">
    <source>
        <dbReference type="ARBA" id="ARBA00023015"/>
    </source>
</evidence>
<comment type="similarity">
    <text evidence="1 12 13">Belongs to the peptidase S24 family.</text>
</comment>
<evidence type="ECO:0000313" key="16">
    <source>
        <dbReference type="EMBL" id="PIY68816.1"/>
    </source>
</evidence>
<dbReference type="InterPro" id="IPR006199">
    <property type="entry name" value="LexA_DNA-bd_dom"/>
</dbReference>
<evidence type="ECO:0000259" key="15">
    <source>
        <dbReference type="Pfam" id="PF01726"/>
    </source>
</evidence>
<dbReference type="GO" id="GO:0009432">
    <property type="term" value="P:SOS response"/>
    <property type="evidence" value="ECO:0007669"/>
    <property type="project" value="UniProtKB-UniRule"/>
</dbReference>
<dbReference type="Proteomes" id="UP000230108">
    <property type="component" value="Unassembled WGS sequence"/>
</dbReference>
<accession>A0A2M7QC59</accession>
<dbReference type="InterPro" id="IPR039418">
    <property type="entry name" value="LexA-like"/>
</dbReference>
<dbReference type="GO" id="GO:0006260">
    <property type="term" value="P:DNA replication"/>
    <property type="evidence" value="ECO:0007669"/>
    <property type="project" value="UniProtKB-UniRule"/>
</dbReference>
<comment type="subunit">
    <text evidence="12">Homodimer.</text>
</comment>
<keyword evidence="9 12" id="KW-0804">Transcription</keyword>